<evidence type="ECO:0000313" key="1">
    <source>
        <dbReference type="EMBL" id="KAK6360984.1"/>
    </source>
</evidence>
<evidence type="ECO:0008006" key="3">
    <source>
        <dbReference type="Google" id="ProtNLM"/>
    </source>
</evidence>
<gene>
    <name evidence="1" type="ORF">TWF730_007099</name>
</gene>
<dbReference type="AlphaFoldDB" id="A0AAV9VGJ9"/>
<protein>
    <recommendedName>
        <fullName evidence="3">F-box domain-containing protein</fullName>
    </recommendedName>
</protein>
<sequence>MSDTTSPSALEGTRAPRLKLESLPENIIEKIYSNLRAKDRLSFLQTCSTIFDKIPAIQTNSIILSFSGIDEWNESDLRDMPEDGGQAVEHVIIDFTLPGLGYISKQDMKKMVEGYPESVRLKISEFCQDFEAKNPDFPLESGINFVTQVNSATEISRLTSTLSSIISRKSDSWETPRTRTRTLILEGYRYRSIVKLFKHFPNLRILEFRNSDLSPDHPRNKDYLAKVWEHRNPGLKTLLTENPKLNDLPWEDWWQWEGQTNYNKLLAAAYPCIIAATVLSGAKPLQVRLNAKVWLNEGDELPNWRFDTFVIPVPPEERIYYPPPHISGSMSVQSLVGMFCTPPLPSAEKLAEDIDDFFKRTGKDWGVLGMLHYEIPEGWEGSRSEKEASVNPVS</sequence>
<evidence type="ECO:0000313" key="2">
    <source>
        <dbReference type="Proteomes" id="UP001373714"/>
    </source>
</evidence>
<accession>A0AAV9VGJ9</accession>
<name>A0AAV9VGJ9_9PEZI</name>
<dbReference type="EMBL" id="JAVHNS010000003">
    <property type="protein sequence ID" value="KAK6360984.1"/>
    <property type="molecule type" value="Genomic_DNA"/>
</dbReference>
<dbReference type="Proteomes" id="UP001373714">
    <property type="component" value="Unassembled WGS sequence"/>
</dbReference>
<proteinExistence type="predicted"/>
<comment type="caution">
    <text evidence="1">The sequence shown here is derived from an EMBL/GenBank/DDBJ whole genome shotgun (WGS) entry which is preliminary data.</text>
</comment>
<keyword evidence="2" id="KW-1185">Reference proteome</keyword>
<organism evidence="1 2">
    <name type="scientific">Orbilia blumenaviensis</name>
    <dbReference type="NCBI Taxonomy" id="1796055"/>
    <lineage>
        <taxon>Eukaryota</taxon>
        <taxon>Fungi</taxon>
        <taxon>Dikarya</taxon>
        <taxon>Ascomycota</taxon>
        <taxon>Pezizomycotina</taxon>
        <taxon>Orbiliomycetes</taxon>
        <taxon>Orbiliales</taxon>
        <taxon>Orbiliaceae</taxon>
        <taxon>Orbilia</taxon>
    </lineage>
</organism>
<reference evidence="1 2" key="1">
    <citation type="submission" date="2019-10" db="EMBL/GenBank/DDBJ databases">
        <authorList>
            <person name="Palmer J.M."/>
        </authorList>
    </citation>
    <scope>NUCLEOTIDE SEQUENCE [LARGE SCALE GENOMIC DNA]</scope>
    <source>
        <strain evidence="1 2">TWF730</strain>
    </source>
</reference>
<dbReference type="CDD" id="cd09917">
    <property type="entry name" value="F-box_SF"/>
    <property type="match status" value="1"/>
</dbReference>